<dbReference type="EMBL" id="SMLA01000004">
    <property type="protein sequence ID" value="TDD91973.1"/>
    <property type="molecule type" value="Genomic_DNA"/>
</dbReference>
<name>A0A4R5C1Q3_9PSEU</name>
<dbReference type="Proteomes" id="UP000294723">
    <property type="component" value="Unassembled WGS sequence"/>
</dbReference>
<comment type="caution">
    <text evidence="2">The sequence shown here is derived from an EMBL/GenBank/DDBJ whole genome shotgun (WGS) entry which is preliminary data.</text>
</comment>
<sequence>MPCRDQGDVVGNENLFSADDQGVAPAVFGVEAVDDEDEFEPEPAAAKQPTASPEPVFVVPSEVVPRPQAEVTVQLGRTEDDELVLLAFSSPERLAACLGDEQPWVAIPQAQLEEVQRACGAELVEIDPVLPAA</sequence>
<dbReference type="Pfam" id="PF07179">
    <property type="entry name" value="SseB"/>
    <property type="match status" value="1"/>
</dbReference>
<dbReference type="InterPro" id="IPR049975">
    <property type="entry name" value="SAV_915-like_dom"/>
</dbReference>
<proteinExistence type="predicted"/>
<dbReference type="AlphaFoldDB" id="A0A4R5C1Q3"/>
<feature type="domain" description="SseB protein N-terminal" evidence="1">
    <location>
        <begin position="58"/>
        <end position="130"/>
    </location>
</feature>
<protein>
    <recommendedName>
        <fullName evidence="1">SseB protein N-terminal domain-containing protein</fullName>
    </recommendedName>
</protein>
<gene>
    <name evidence="2" type="ORF">E1202_04370</name>
</gene>
<dbReference type="NCBIfam" id="NF042914">
    <property type="entry name" value="SAV915_dom"/>
    <property type="match status" value="1"/>
</dbReference>
<evidence type="ECO:0000313" key="3">
    <source>
        <dbReference type="Proteomes" id="UP000294723"/>
    </source>
</evidence>
<evidence type="ECO:0000313" key="2">
    <source>
        <dbReference type="EMBL" id="TDD91973.1"/>
    </source>
</evidence>
<accession>A0A4R5C1Q3</accession>
<reference evidence="2 3" key="1">
    <citation type="submission" date="2019-03" db="EMBL/GenBank/DDBJ databases">
        <title>Draft genome sequences of novel Actinobacteria.</title>
        <authorList>
            <person name="Sahin N."/>
            <person name="Ay H."/>
            <person name="Saygin H."/>
        </authorList>
    </citation>
    <scope>NUCLEOTIDE SEQUENCE [LARGE SCALE GENOMIC DNA]</scope>
    <source>
        <strain evidence="2 3">5K548</strain>
    </source>
</reference>
<organism evidence="2 3">
    <name type="scientific">Saccharopolyspora karakumensis</name>
    <dbReference type="NCBI Taxonomy" id="2530386"/>
    <lineage>
        <taxon>Bacteria</taxon>
        <taxon>Bacillati</taxon>
        <taxon>Actinomycetota</taxon>
        <taxon>Actinomycetes</taxon>
        <taxon>Pseudonocardiales</taxon>
        <taxon>Pseudonocardiaceae</taxon>
        <taxon>Saccharopolyspora</taxon>
    </lineage>
</organism>
<keyword evidence="3" id="KW-1185">Reference proteome</keyword>
<evidence type="ECO:0000259" key="1">
    <source>
        <dbReference type="Pfam" id="PF07179"/>
    </source>
</evidence>
<dbReference type="InterPro" id="IPR009839">
    <property type="entry name" value="SseB_N"/>
</dbReference>